<evidence type="ECO:0000259" key="11">
    <source>
        <dbReference type="PROSITE" id="PS50989"/>
    </source>
</evidence>
<keyword evidence="8 10" id="KW-0275">Fatty acid biosynthesis</keyword>
<sequence length="272" mass="30202">MNQENNVINNAWEKVKLSRNINRPSSEYYINNISDKFVELHGDRCYGDDSAVIAGICKIDGISATIIGITKGNNTKENIKRNFGMPKPEGYKKSYRLMKYAENHNMPILCFVDTPGAYCGVEAEENGQGMAIANNLLEMSRLKVPIISIFIGEGGSGGALALGIADKVLMLENAIYSILSPEGFSSILWKDASRTAEAASVMKLTANDLKEIGIIDRIIEEPDGGAHNNRQQMTSTLKLIIVEELKKLMECNIDIILERRYDKFRKVGNTFD</sequence>
<dbReference type="PANTHER" id="PTHR42853:SF3">
    <property type="entry name" value="ACETYL-COENZYME A CARBOXYLASE CARBOXYL TRANSFERASE SUBUNIT ALPHA, CHLOROPLASTIC"/>
    <property type="match status" value="1"/>
</dbReference>
<evidence type="ECO:0000256" key="8">
    <source>
        <dbReference type="ARBA" id="ARBA00023160"/>
    </source>
</evidence>
<dbReference type="InterPro" id="IPR011763">
    <property type="entry name" value="COA_CT_C"/>
</dbReference>
<dbReference type="Pfam" id="PF03255">
    <property type="entry name" value="ACCA"/>
    <property type="match status" value="1"/>
</dbReference>
<comment type="subcellular location">
    <subcellularLocation>
        <location evidence="10">Cytoplasm</location>
    </subcellularLocation>
</comment>
<keyword evidence="13" id="KW-1185">Reference proteome</keyword>
<evidence type="ECO:0000313" key="13">
    <source>
        <dbReference type="Proteomes" id="UP000663802"/>
    </source>
</evidence>
<keyword evidence="7 10" id="KW-0443">Lipid metabolism</keyword>
<accession>A0ABQ1E812</accession>
<dbReference type="PANTHER" id="PTHR42853">
    <property type="entry name" value="ACETYL-COENZYME A CARBOXYLASE CARBOXYL TRANSFERASE SUBUNIT ALPHA"/>
    <property type="match status" value="1"/>
</dbReference>
<comment type="caution">
    <text evidence="12">The sequence shown here is derived from an EMBL/GenBank/DDBJ whole genome shotgun (WGS) entry which is preliminary data.</text>
</comment>
<evidence type="ECO:0000256" key="3">
    <source>
        <dbReference type="ARBA" id="ARBA00022679"/>
    </source>
</evidence>
<keyword evidence="3 10" id="KW-0808">Transferase</keyword>
<reference evidence="12 13" key="1">
    <citation type="journal article" date="2021" name="Int. J. Syst. Evol. Microbiol.">
        <title>Clostridium zeae sp. nov., isolated from corn silage.</title>
        <authorList>
            <person name="Kobayashi H."/>
            <person name="Tanizawa Y."/>
            <person name="Yagura M."/>
            <person name="Sakamoto M."/>
            <person name="Ohkuma M."/>
            <person name="Tohno M."/>
        </authorList>
    </citation>
    <scope>NUCLEOTIDE SEQUENCE [LARGE SCALE GENOMIC DNA]</scope>
    <source>
        <strain evidence="12 13">CSC2</strain>
    </source>
</reference>
<evidence type="ECO:0000256" key="2">
    <source>
        <dbReference type="ARBA" id="ARBA00022516"/>
    </source>
</evidence>
<keyword evidence="10" id="KW-0963">Cytoplasm</keyword>
<dbReference type="InterPro" id="IPR001095">
    <property type="entry name" value="Acetyl_CoA_COase_a_su"/>
</dbReference>
<evidence type="ECO:0000256" key="4">
    <source>
        <dbReference type="ARBA" id="ARBA00022741"/>
    </source>
</evidence>
<comment type="pathway">
    <text evidence="1 10">Lipid metabolism; malonyl-CoA biosynthesis; malonyl-CoA from acetyl-CoA: step 1/1.</text>
</comment>
<dbReference type="HAMAP" id="MF_00823">
    <property type="entry name" value="AcetylCoA_CT_alpha"/>
    <property type="match status" value="1"/>
</dbReference>
<protein>
    <recommendedName>
        <fullName evidence="10">Acetyl-coenzyme A carboxylase carboxyl transferase subunit alpha</fullName>
        <shortName evidence="10">ACCase subunit alpha</shortName>
        <shortName evidence="10">Acetyl-CoA carboxylase carboxyltransferase subunit alpha</shortName>
        <ecNumber evidence="10">2.1.3.15</ecNumber>
    </recommendedName>
</protein>
<evidence type="ECO:0000256" key="9">
    <source>
        <dbReference type="ARBA" id="ARBA00049152"/>
    </source>
</evidence>
<evidence type="ECO:0000256" key="1">
    <source>
        <dbReference type="ARBA" id="ARBA00004956"/>
    </source>
</evidence>
<evidence type="ECO:0000256" key="6">
    <source>
        <dbReference type="ARBA" id="ARBA00022840"/>
    </source>
</evidence>
<keyword evidence="4 10" id="KW-0547">Nucleotide-binding</keyword>
<dbReference type="PRINTS" id="PR01069">
    <property type="entry name" value="ACCCTRFRASEA"/>
</dbReference>
<name>A0ABQ1E812_9CLOT</name>
<dbReference type="NCBIfam" id="TIGR00513">
    <property type="entry name" value="accA"/>
    <property type="match status" value="1"/>
</dbReference>
<keyword evidence="2 10" id="KW-0444">Lipid biosynthesis</keyword>
<comment type="subunit">
    <text evidence="10">Acetyl-CoA carboxylase is a heterohexamer composed of biotin carboxyl carrier protein (AccB), biotin carboxylase (AccC) and two subunits each of ACCase subunit alpha (AccA) and ACCase subunit beta (AccD).</text>
</comment>
<dbReference type="RefSeq" id="WP_206868918.1">
    <property type="nucleotide sequence ID" value="NZ_BMBA01000001.1"/>
</dbReference>
<dbReference type="GO" id="GO:0016740">
    <property type="term" value="F:transferase activity"/>
    <property type="evidence" value="ECO:0007669"/>
    <property type="project" value="UniProtKB-KW"/>
</dbReference>
<comment type="catalytic activity">
    <reaction evidence="9 10">
        <text>N(6)-carboxybiotinyl-L-lysyl-[protein] + acetyl-CoA = N(6)-biotinyl-L-lysyl-[protein] + malonyl-CoA</text>
        <dbReference type="Rhea" id="RHEA:54728"/>
        <dbReference type="Rhea" id="RHEA-COMP:10505"/>
        <dbReference type="Rhea" id="RHEA-COMP:10506"/>
        <dbReference type="ChEBI" id="CHEBI:57288"/>
        <dbReference type="ChEBI" id="CHEBI:57384"/>
        <dbReference type="ChEBI" id="CHEBI:83144"/>
        <dbReference type="ChEBI" id="CHEBI:83145"/>
        <dbReference type="EC" id="2.1.3.15"/>
    </reaction>
</comment>
<dbReference type="NCBIfam" id="NF004344">
    <property type="entry name" value="PRK05724.1"/>
    <property type="match status" value="1"/>
</dbReference>
<feature type="domain" description="CoA carboxyltransferase C-terminal" evidence="11">
    <location>
        <begin position="1"/>
        <end position="247"/>
    </location>
</feature>
<comment type="function">
    <text evidence="10">Component of the acetyl coenzyme A carboxylase (ACC) complex. First, biotin carboxylase catalyzes the carboxylation of biotin on its carrier protein (BCCP) and then the CO(2) group is transferred by the carboxyltransferase to acetyl-CoA to form malonyl-CoA.</text>
</comment>
<proteinExistence type="inferred from homology"/>
<evidence type="ECO:0000256" key="7">
    <source>
        <dbReference type="ARBA" id="ARBA00023098"/>
    </source>
</evidence>
<dbReference type="SUPFAM" id="SSF52096">
    <property type="entry name" value="ClpP/crotonase"/>
    <property type="match status" value="1"/>
</dbReference>
<evidence type="ECO:0000256" key="10">
    <source>
        <dbReference type="HAMAP-Rule" id="MF_00823"/>
    </source>
</evidence>
<dbReference type="InterPro" id="IPR029045">
    <property type="entry name" value="ClpP/crotonase-like_dom_sf"/>
</dbReference>
<evidence type="ECO:0000256" key="5">
    <source>
        <dbReference type="ARBA" id="ARBA00022832"/>
    </source>
</evidence>
<dbReference type="PROSITE" id="PS50989">
    <property type="entry name" value="COA_CT_CTER"/>
    <property type="match status" value="1"/>
</dbReference>
<keyword evidence="5 10" id="KW-0276">Fatty acid metabolism</keyword>
<dbReference type="EC" id="2.1.3.15" evidence="10"/>
<dbReference type="NCBIfam" id="NF041504">
    <property type="entry name" value="AccA_sub"/>
    <property type="match status" value="1"/>
</dbReference>
<comment type="similarity">
    <text evidence="10">Belongs to the AccA family.</text>
</comment>
<gene>
    <name evidence="12" type="primary">accA_1</name>
    <name evidence="10" type="synonym">accA</name>
    <name evidence="12" type="ORF">CSC2_13810</name>
</gene>
<organism evidence="12 13">
    <name type="scientific">Clostridium zeae</name>
    <dbReference type="NCBI Taxonomy" id="2759022"/>
    <lineage>
        <taxon>Bacteria</taxon>
        <taxon>Bacillati</taxon>
        <taxon>Bacillota</taxon>
        <taxon>Clostridia</taxon>
        <taxon>Eubacteriales</taxon>
        <taxon>Clostridiaceae</taxon>
        <taxon>Clostridium</taxon>
    </lineage>
</organism>
<keyword evidence="6 10" id="KW-0067">ATP-binding</keyword>
<dbReference type="Proteomes" id="UP000663802">
    <property type="component" value="Unassembled WGS sequence"/>
</dbReference>
<dbReference type="Gene3D" id="3.90.226.10">
    <property type="entry name" value="2-enoyl-CoA Hydratase, Chain A, domain 1"/>
    <property type="match status" value="1"/>
</dbReference>
<dbReference type="EMBL" id="BMBA01000001">
    <property type="protein sequence ID" value="GFZ30855.1"/>
    <property type="molecule type" value="Genomic_DNA"/>
</dbReference>
<evidence type="ECO:0000313" key="12">
    <source>
        <dbReference type="EMBL" id="GFZ30855.1"/>
    </source>
</evidence>